<feature type="transmembrane region" description="Helical" evidence="1">
    <location>
        <begin position="37"/>
        <end position="55"/>
    </location>
</feature>
<reference evidence="3" key="1">
    <citation type="submission" date="2016-10" db="EMBL/GenBank/DDBJ databases">
        <authorList>
            <person name="Varghese N."/>
            <person name="Submissions S."/>
        </authorList>
    </citation>
    <scope>NUCLEOTIDE SEQUENCE [LARGE SCALE GENOMIC DNA]</scope>
    <source>
        <strain evidence="3">JCM 18416</strain>
    </source>
</reference>
<name>A0A1H0S393_9GAMM</name>
<evidence type="ECO:0000256" key="1">
    <source>
        <dbReference type="SAM" id="Phobius"/>
    </source>
</evidence>
<dbReference type="RefSeq" id="WP_139205537.1">
    <property type="nucleotide sequence ID" value="NZ_FNJJ01000003.1"/>
</dbReference>
<sequence>MRQCLGRTRGQGRCKRMGSWWLFCAEHRSLKLAARSVAALSVVSGVATLLGWYSITPDNVWSVFYAPQRSMMEVIESASIEGVKYTRPSSENVVAKVMSRAGLDDSSPLTESNFLFTLVSPFKPFTMDTIFRGDGCRLLGKGKGLSDDARYGYIDIVGVSCVDDRGIGYELHASASRRLGFVTNVGDLASRGVRVVKDREGHTLRQSDNVMIRFDLPVAALSEVGRTR</sequence>
<organism evidence="2 3">
    <name type="scientific">Ectopseudomonas guguanensis</name>
    <dbReference type="NCBI Taxonomy" id="1198456"/>
    <lineage>
        <taxon>Bacteria</taxon>
        <taxon>Pseudomonadati</taxon>
        <taxon>Pseudomonadota</taxon>
        <taxon>Gammaproteobacteria</taxon>
        <taxon>Pseudomonadales</taxon>
        <taxon>Pseudomonadaceae</taxon>
        <taxon>Ectopseudomonas</taxon>
    </lineage>
</organism>
<dbReference type="Proteomes" id="UP000199460">
    <property type="component" value="Unassembled WGS sequence"/>
</dbReference>
<dbReference type="AlphaFoldDB" id="A0A1H0S393"/>
<protein>
    <submittedName>
        <fullName evidence="2">Uncharacterized protein</fullName>
    </submittedName>
</protein>
<keyword evidence="1" id="KW-1133">Transmembrane helix</keyword>
<evidence type="ECO:0000313" key="2">
    <source>
        <dbReference type="EMBL" id="SDP35726.1"/>
    </source>
</evidence>
<dbReference type="GeneID" id="300931082"/>
<accession>A0A1H0S393</accession>
<proteinExistence type="predicted"/>
<dbReference type="EMBL" id="FNJJ01000003">
    <property type="protein sequence ID" value="SDP35726.1"/>
    <property type="molecule type" value="Genomic_DNA"/>
</dbReference>
<gene>
    <name evidence="2" type="ORF">SAMN05216213_103399</name>
</gene>
<keyword evidence="1" id="KW-0812">Transmembrane</keyword>
<keyword evidence="3" id="KW-1185">Reference proteome</keyword>
<evidence type="ECO:0000313" key="3">
    <source>
        <dbReference type="Proteomes" id="UP000199460"/>
    </source>
</evidence>
<dbReference type="OrthoDB" id="9856549at2"/>
<keyword evidence="1" id="KW-0472">Membrane</keyword>